<dbReference type="Proteomes" id="UP000256869">
    <property type="component" value="Unassembled WGS sequence"/>
</dbReference>
<keyword evidence="1" id="KW-1133">Transmembrane helix</keyword>
<keyword evidence="3" id="KW-1185">Reference proteome</keyword>
<accession>A0A3D9HQ59</accession>
<name>A0A3D9HQ59_9BACL</name>
<comment type="caution">
    <text evidence="2">The sequence shown here is derived from an EMBL/GenBank/DDBJ whole genome shotgun (WGS) entry which is preliminary data.</text>
</comment>
<dbReference type="OrthoDB" id="2971011at2"/>
<reference evidence="2 3" key="1">
    <citation type="submission" date="2018-07" db="EMBL/GenBank/DDBJ databases">
        <title>Genomic Encyclopedia of Type Strains, Phase III (KMG-III): the genomes of soil and plant-associated and newly described type strains.</title>
        <authorList>
            <person name="Whitman W."/>
        </authorList>
    </citation>
    <scope>NUCLEOTIDE SEQUENCE [LARGE SCALE GENOMIC DNA]</scope>
    <source>
        <strain evidence="2 3">CECT 8236</strain>
    </source>
</reference>
<dbReference type="AlphaFoldDB" id="A0A3D9HQ59"/>
<dbReference type="RefSeq" id="WP_115995974.1">
    <property type="nucleotide sequence ID" value="NZ_QRDY01000042.1"/>
</dbReference>
<dbReference type="EMBL" id="QRDY01000042">
    <property type="protein sequence ID" value="RED51643.1"/>
    <property type="molecule type" value="Genomic_DNA"/>
</dbReference>
<gene>
    <name evidence="2" type="ORF">DFP95_14218</name>
</gene>
<proteinExistence type="predicted"/>
<feature type="transmembrane region" description="Helical" evidence="1">
    <location>
        <begin position="21"/>
        <end position="39"/>
    </location>
</feature>
<evidence type="ECO:0000256" key="1">
    <source>
        <dbReference type="SAM" id="Phobius"/>
    </source>
</evidence>
<evidence type="ECO:0000313" key="3">
    <source>
        <dbReference type="Proteomes" id="UP000256869"/>
    </source>
</evidence>
<evidence type="ECO:0000313" key="2">
    <source>
        <dbReference type="EMBL" id="RED51643.1"/>
    </source>
</evidence>
<sequence>MECFNNENLRALGGCRTIIKRLIISICFVAVVAIVWYLWSIQSENISVELKGTKYRLGEKNKDFSEPVKVKVKGRLHNSITGERKFIGTIELEGENIPVPADQRELNILISKEQSGLVIYSYFEDGKAKFYNVGGLFINSDFTRVAFYLYEQQTDGGGWSGDNGIMLSAPAGNRNEALAISKELMKNWTHAPNFTQ</sequence>
<organism evidence="2 3">
    <name type="scientific">Cohnella lupini</name>
    <dbReference type="NCBI Taxonomy" id="1294267"/>
    <lineage>
        <taxon>Bacteria</taxon>
        <taxon>Bacillati</taxon>
        <taxon>Bacillota</taxon>
        <taxon>Bacilli</taxon>
        <taxon>Bacillales</taxon>
        <taxon>Paenibacillaceae</taxon>
        <taxon>Cohnella</taxon>
    </lineage>
</organism>
<keyword evidence="1" id="KW-0812">Transmembrane</keyword>
<keyword evidence="1" id="KW-0472">Membrane</keyword>
<protein>
    <submittedName>
        <fullName evidence="2">Uncharacterized protein</fullName>
    </submittedName>
</protein>